<dbReference type="InterPro" id="IPR001303">
    <property type="entry name" value="Aldolase_II/adducin_N"/>
</dbReference>
<dbReference type="Gene3D" id="3.40.225.10">
    <property type="entry name" value="Class II aldolase/adducin N-terminal domain"/>
    <property type="match status" value="1"/>
</dbReference>
<evidence type="ECO:0000256" key="1">
    <source>
        <dbReference type="ARBA" id="ARBA00022723"/>
    </source>
</evidence>
<protein>
    <submittedName>
        <fullName evidence="4">Class II aldolase/adducin family protein</fullName>
    </submittedName>
</protein>
<dbReference type="SMART" id="SM01007">
    <property type="entry name" value="Aldolase_II"/>
    <property type="match status" value="1"/>
</dbReference>
<gene>
    <name evidence="4" type="ORF">OM074_14595</name>
</gene>
<dbReference type="InterPro" id="IPR036409">
    <property type="entry name" value="Aldolase_II/adducin_N_sf"/>
</dbReference>
<dbReference type="SUPFAM" id="SSF53639">
    <property type="entry name" value="AraD/HMP-PK domain-like"/>
    <property type="match status" value="1"/>
</dbReference>
<dbReference type="PANTHER" id="PTHR22789">
    <property type="entry name" value="FUCULOSE PHOSPHATE ALDOLASE"/>
    <property type="match status" value="1"/>
</dbReference>
<dbReference type="InterPro" id="IPR050197">
    <property type="entry name" value="Aldolase_class_II_sugar_metab"/>
</dbReference>
<dbReference type="AlphaFoldDB" id="A0AAE3MFF4"/>
<organism evidence="4 5">
    <name type="scientific">Plebeiibacterium marinum</name>
    <dbReference type="NCBI Taxonomy" id="2992111"/>
    <lineage>
        <taxon>Bacteria</taxon>
        <taxon>Pseudomonadati</taxon>
        <taxon>Bacteroidota</taxon>
        <taxon>Bacteroidia</taxon>
        <taxon>Marinilabiliales</taxon>
        <taxon>Marinilabiliaceae</taxon>
        <taxon>Plebeiibacterium</taxon>
    </lineage>
</organism>
<evidence type="ECO:0000313" key="4">
    <source>
        <dbReference type="EMBL" id="MCW3806863.1"/>
    </source>
</evidence>
<dbReference type="EMBL" id="JAPDPI010000031">
    <property type="protein sequence ID" value="MCW3806863.1"/>
    <property type="molecule type" value="Genomic_DNA"/>
</dbReference>
<evidence type="ECO:0000313" key="5">
    <source>
        <dbReference type="Proteomes" id="UP001207408"/>
    </source>
</evidence>
<dbReference type="Pfam" id="PF00596">
    <property type="entry name" value="Aldolase_II"/>
    <property type="match status" value="1"/>
</dbReference>
<evidence type="ECO:0000256" key="2">
    <source>
        <dbReference type="ARBA" id="ARBA00023239"/>
    </source>
</evidence>
<dbReference type="GO" id="GO:0005829">
    <property type="term" value="C:cytosol"/>
    <property type="evidence" value="ECO:0007669"/>
    <property type="project" value="TreeGrafter"/>
</dbReference>
<evidence type="ECO:0000259" key="3">
    <source>
        <dbReference type="SMART" id="SM01007"/>
    </source>
</evidence>
<keyword evidence="2" id="KW-0456">Lyase</keyword>
<dbReference type="GO" id="GO:0016832">
    <property type="term" value="F:aldehyde-lyase activity"/>
    <property type="evidence" value="ECO:0007669"/>
    <property type="project" value="TreeGrafter"/>
</dbReference>
<comment type="caution">
    <text evidence="4">The sequence shown here is derived from an EMBL/GenBank/DDBJ whole genome shotgun (WGS) entry which is preliminary data.</text>
</comment>
<dbReference type="RefSeq" id="WP_301200713.1">
    <property type="nucleotide sequence ID" value="NZ_JAPDPI010000031.1"/>
</dbReference>
<proteinExistence type="predicted"/>
<sequence length="373" mass="42120">MEKNLNQLIKLSQKFGQNPDYIIAGGGNSSYKDQDKMWVKASGTSMANIDENGFVCLDREKMQVLSQKEYSNDATTREQEVKQDLHNAILFPEGKRPSVEASMHEVIQYAFIMHTHPTLVNGVLCANDSKEVIASMFGDDVVYVPYTDPGYVLFKEVVRALNKYKEEKGKEAQIIFLENHGVFVGADTCEEIEDIYAEIDEKLKSASKTNPLENNSSDNQELSSIASQISLGDGTDTVYKVVDNSDLVSFFVKDELSFSKVSIPFTPDNIVYCKSKYLYLKEDGSDINERIESFKSLAGYYPKVVAIEGKGLVCIEENMNSAQIVLDVYKDMMKVSFLSESFGGPRPMTQEQIDFIDNWEVENYRRKISKQSK</sequence>
<keyword evidence="1" id="KW-0479">Metal-binding</keyword>
<reference evidence="4" key="1">
    <citation type="submission" date="2022-10" db="EMBL/GenBank/DDBJ databases">
        <authorList>
            <person name="Yu W.X."/>
        </authorList>
    </citation>
    <scope>NUCLEOTIDE SEQUENCE</scope>
    <source>
        <strain evidence="4">D04</strain>
    </source>
</reference>
<dbReference type="GO" id="GO:0046872">
    <property type="term" value="F:metal ion binding"/>
    <property type="evidence" value="ECO:0007669"/>
    <property type="project" value="UniProtKB-KW"/>
</dbReference>
<name>A0AAE3MFF4_9BACT</name>
<keyword evidence="5" id="KW-1185">Reference proteome</keyword>
<feature type="domain" description="Class II aldolase/adducin N-terminal" evidence="3">
    <location>
        <begin position="7"/>
        <end position="207"/>
    </location>
</feature>
<dbReference type="PANTHER" id="PTHR22789:SF0">
    <property type="entry name" value="3-OXO-TETRONATE 4-PHOSPHATE DECARBOXYLASE-RELATED"/>
    <property type="match status" value="1"/>
</dbReference>
<dbReference type="GO" id="GO:0019323">
    <property type="term" value="P:pentose catabolic process"/>
    <property type="evidence" value="ECO:0007669"/>
    <property type="project" value="TreeGrafter"/>
</dbReference>
<accession>A0AAE3MFF4</accession>
<dbReference type="Proteomes" id="UP001207408">
    <property type="component" value="Unassembled WGS sequence"/>
</dbReference>